<evidence type="ECO:0000313" key="3">
    <source>
        <dbReference type="Proteomes" id="UP001383192"/>
    </source>
</evidence>
<sequence>MILSDALSRISLVENEDRSTSSKKVDLAGQESFGQKLNSAVTSADARSVAQQYPEMTEVAPSHPLPSKNRTEIDAIPEEGRTIDFATDGTSQDPIVANLESPVTVQQQPVNDTRPHRTGSKPTRRSSRRRRKNASSKGGASDDGISTEGSGGGKSRQTDTVKPRCAPSSNSRPDSPGFRHGLSSSRWAVRAGDGPASRNAFLANGARGRAKQEHQPHPIQSSSKDSSTQPASLAHQSISTRTLDFSDPGIDVSQSHSSAGGTPDDRVDSTYEKGHAIAEQVTIGSAPVSRAIELVDHQKVADGSTSDFHSRTARMETLQRIDDRGIVGHSSHYHESRTTHPAIQLRDKLRSDPDSPTFRDNVTPGQNVPHPTHFPQQQQYLEQQPSQPFGLHHFSRMNRVKSNHHMRRGDDLYAADALCHNGVPFNQDHSLGPVRRASLDMLTPSNGADFSPSTQSFPTSDPLMMFWQRVHNSWGVPPAQQNFPPPSFDNNAPHETRGSYIRPSYSRSQIPLATRISPVPHTIERTHQPAVEMQDGWLIPPQYAPGPRARTLRHAPSQIIHRQAVTQVHTRNGGQIRRAASIPALPYLQQSPTGFVTPKRDLAQEMTPDVLSVPYDSRLRIPLSASSEAGFHNNPLPPQVMSISGTTFDGRNDVSAYKPQGQSERPVGYAQVSPAPSEFPDERVDPDDTSREDTWTTAQNTNKTVTTSILVSDDPSDSPRSAFSSKRPSRSTFDSRPIVRTKPEEVLSWRTARNVSAPILNTRRGQKYVPPPVAHAKGIPAKGTVNRPDRVGRTSLGDGLPRVNTPPPSSTAVTPEEAAATPQENGKENAPRRSKSTNQTQ</sequence>
<name>A0AAW0E6N1_9AGAR</name>
<comment type="caution">
    <text evidence="2">The sequence shown here is derived from an EMBL/GenBank/DDBJ whole genome shotgun (WGS) entry which is preliminary data.</text>
</comment>
<feature type="region of interest" description="Disordered" evidence="1">
    <location>
        <begin position="205"/>
        <end position="269"/>
    </location>
</feature>
<dbReference type="Proteomes" id="UP001383192">
    <property type="component" value="Unassembled WGS sequence"/>
</dbReference>
<protein>
    <submittedName>
        <fullName evidence="2">Uncharacterized protein</fullName>
    </submittedName>
</protein>
<evidence type="ECO:0000313" key="2">
    <source>
        <dbReference type="EMBL" id="KAK7060387.1"/>
    </source>
</evidence>
<keyword evidence="3" id="KW-1185">Reference proteome</keyword>
<feature type="compositionally biased region" description="Polar residues" evidence="1">
    <location>
        <begin position="718"/>
        <end position="734"/>
    </location>
</feature>
<feature type="compositionally biased region" description="Polar residues" evidence="1">
    <location>
        <begin position="218"/>
        <end position="243"/>
    </location>
</feature>
<feature type="compositionally biased region" description="Polar residues" evidence="1">
    <location>
        <begin position="101"/>
        <end position="111"/>
    </location>
</feature>
<accession>A0AAW0E6N1</accession>
<feature type="compositionally biased region" description="Basic and acidic residues" evidence="1">
    <location>
        <begin position="69"/>
        <end position="82"/>
    </location>
</feature>
<feature type="compositionally biased region" description="Low complexity" evidence="1">
    <location>
        <begin position="811"/>
        <end position="822"/>
    </location>
</feature>
<reference evidence="2 3" key="1">
    <citation type="submission" date="2024-01" db="EMBL/GenBank/DDBJ databases">
        <title>A draft genome for a cacao thread blight-causing isolate of Paramarasmius palmivorus.</title>
        <authorList>
            <person name="Baruah I.K."/>
            <person name="Bukari Y."/>
            <person name="Amoako-Attah I."/>
            <person name="Meinhardt L.W."/>
            <person name="Bailey B.A."/>
            <person name="Cohen S.P."/>
        </authorList>
    </citation>
    <scope>NUCLEOTIDE SEQUENCE [LARGE SCALE GENOMIC DNA]</scope>
    <source>
        <strain evidence="2 3">GH-12</strain>
    </source>
</reference>
<proteinExistence type="predicted"/>
<evidence type="ECO:0000256" key="1">
    <source>
        <dbReference type="SAM" id="MobiDB-lite"/>
    </source>
</evidence>
<feature type="compositionally biased region" description="Basic and acidic residues" evidence="1">
    <location>
        <begin position="680"/>
        <end position="694"/>
    </location>
</feature>
<feature type="compositionally biased region" description="Low complexity" evidence="1">
    <location>
        <begin position="695"/>
        <end position="707"/>
    </location>
</feature>
<feature type="compositionally biased region" description="Basic residues" evidence="1">
    <location>
        <begin position="116"/>
        <end position="134"/>
    </location>
</feature>
<dbReference type="AlphaFoldDB" id="A0AAW0E6N1"/>
<feature type="region of interest" description="Disordered" evidence="1">
    <location>
        <begin position="762"/>
        <end position="841"/>
    </location>
</feature>
<feature type="region of interest" description="Disordered" evidence="1">
    <location>
        <begin position="36"/>
        <end position="182"/>
    </location>
</feature>
<dbReference type="EMBL" id="JAYKXP010000003">
    <property type="protein sequence ID" value="KAK7060387.1"/>
    <property type="molecule type" value="Genomic_DNA"/>
</dbReference>
<organism evidence="2 3">
    <name type="scientific">Paramarasmius palmivorus</name>
    <dbReference type="NCBI Taxonomy" id="297713"/>
    <lineage>
        <taxon>Eukaryota</taxon>
        <taxon>Fungi</taxon>
        <taxon>Dikarya</taxon>
        <taxon>Basidiomycota</taxon>
        <taxon>Agaricomycotina</taxon>
        <taxon>Agaricomycetes</taxon>
        <taxon>Agaricomycetidae</taxon>
        <taxon>Agaricales</taxon>
        <taxon>Marasmiineae</taxon>
        <taxon>Marasmiaceae</taxon>
        <taxon>Paramarasmius</taxon>
    </lineage>
</organism>
<feature type="region of interest" description="Disordered" evidence="1">
    <location>
        <begin position="630"/>
        <end position="737"/>
    </location>
</feature>
<gene>
    <name evidence="2" type="ORF">VNI00_001152</name>
</gene>